<evidence type="ECO:0000313" key="1">
    <source>
        <dbReference type="EMBL" id="PKI63451.1"/>
    </source>
</evidence>
<organism evidence="1 2">
    <name type="scientific">Punica granatum</name>
    <name type="common">Pomegranate</name>
    <dbReference type="NCBI Taxonomy" id="22663"/>
    <lineage>
        <taxon>Eukaryota</taxon>
        <taxon>Viridiplantae</taxon>
        <taxon>Streptophyta</taxon>
        <taxon>Embryophyta</taxon>
        <taxon>Tracheophyta</taxon>
        <taxon>Spermatophyta</taxon>
        <taxon>Magnoliopsida</taxon>
        <taxon>eudicotyledons</taxon>
        <taxon>Gunneridae</taxon>
        <taxon>Pentapetalae</taxon>
        <taxon>rosids</taxon>
        <taxon>malvids</taxon>
        <taxon>Myrtales</taxon>
        <taxon>Lythraceae</taxon>
        <taxon>Punica</taxon>
    </lineage>
</organism>
<evidence type="ECO:0000313" key="2">
    <source>
        <dbReference type="Proteomes" id="UP000233551"/>
    </source>
</evidence>
<dbReference type="Proteomes" id="UP000233551">
    <property type="component" value="Unassembled WGS sequence"/>
</dbReference>
<name>A0A2I0K4I0_PUNGR</name>
<dbReference type="AlphaFoldDB" id="A0A2I0K4I0"/>
<accession>A0A2I0K4I0</accession>
<protein>
    <submittedName>
        <fullName evidence="1">Uncharacterized protein</fullName>
    </submittedName>
</protein>
<proteinExistence type="predicted"/>
<reference evidence="1 2" key="1">
    <citation type="submission" date="2017-11" db="EMBL/GenBank/DDBJ databases">
        <title>De-novo sequencing of pomegranate (Punica granatum L.) genome.</title>
        <authorList>
            <person name="Akparov Z."/>
            <person name="Amiraslanov A."/>
            <person name="Hajiyeva S."/>
            <person name="Abbasov M."/>
            <person name="Kaur K."/>
            <person name="Hamwieh A."/>
            <person name="Solovyev V."/>
            <person name="Salamov A."/>
            <person name="Braich B."/>
            <person name="Kosarev P."/>
            <person name="Mahmoud A."/>
            <person name="Hajiyev E."/>
            <person name="Babayeva S."/>
            <person name="Izzatullayeva V."/>
            <person name="Mammadov A."/>
            <person name="Mammadov A."/>
            <person name="Sharifova S."/>
            <person name="Ojaghi J."/>
            <person name="Eynullazada K."/>
            <person name="Bayramov B."/>
            <person name="Abdulazimova A."/>
            <person name="Shahmuradov I."/>
        </authorList>
    </citation>
    <scope>NUCLEOTIDE SEQUENCE [LARGE SCALE GENOMIC DNA]</scope>
    <source>
        <strain evidence="2">cv. AG2017</strain>
        <tissue evidence="1">Leaf</tissue>
    </source>
</reference>
<dbReference type="EMBL" id="PGOL01000888">
    <property type="protein sequence ID" value="PKI63451.1"/>
    <property type="molecule type" value="Genomic_DNA"/>
</dbReference>
<gene>
    <name evidence="1" type="ORF">CRG98_016118</name>
</gene>
<keyword evidence="2" id="KW-1185">Reference proteome</keyword>
<sequence length="60" mass="6583">MDELRQEALTRVTPPCRWVVAGGSRKSSTHEAGMEADFAVVNQAAWLERLAKGERAIKAS</sequence>
<comment type="caution">
    <text evidence="1">The sequence shown here is derived from an EMBL/GenBank/DDBJ whole genome shotgun (WGS) entry which is preliminary data.</text>
</comment>